<feature type="domain" description="ABC transmembrane type-1" evidence="9">
    <location>
        <begin position="1"/>
        <end position="161"/>
    </location>
</feature>
<keyword evidence="6 8" id="KW-1133">Transmembrane helix</keyword>
<reference evidence="10 11" key="1">
    <citation type="submission" date="2011-01" db="EMBL/GenBank/DDBJ databases">
        <authorList>
            <person name="Weinstock G."/>
            <person name="Sodergren E."/>
            <person name="Clifton S."/>
            <person name="Fulton L."/>
            <person name="Fulton B."/>
            <person name="Courtney L."/>
            <person name="Fronick C."/>
            <person name="Harrison M."/>
            <person name="Strong C."/>
            <person name="Farmer C."/>
            <person name="Delahaunty K."/>
            <person name="Markovic C."/>
            <person name="Hall O."/>
            <person name="Minx P."/>
            <person name="Tomlinson C."/>
            <person name="Mitreva M."/>
            <person name="Hou S."/>
            <person name="Chen J."/>
            <person name="Wollam A."/>
            <person name="Pepin K.H."/>
            <person name="Johnson M."/>
            <person name="Bhonagiri V."/>
            <person name="Zhang X."/>
            <person name="Suruliraj S."/>
            <person name="Warren W."/>
            <person name="Chinwalla A."/>
            <person name="Mardis E.R."/>
            <person name="Wilson R.K."/>
        </authorList>
    </citation>
    <scope>NUCLEOTIDE SEQUENCE [LARGE SCALE GENOMIC DNA]</scope>
    <source>
        <strain evidence="11">DSM 22608 / JCM 16073 / KCTC 15190 / YIT 12066</strain>
    </source>
</reference>
<dbReference type="HOGENOM" id="CLU_016047_1_2_6"/>
<evidence type="ECO:0000256" key="8">
    <source>
        <dbReference type="RuleBase" id="RU363032"/>
    </source>
</evidence>
<evidence type="ECO:0000256" key="5">
    <source>
        <dbReference type="ARBA" id="ARBA00022692"/>
    </source>
</evidence>
<comment type="similarity">
    <text evidence="2">Belongs to the binding-protein-dependent transport system permease family. MalFG subfamily.</text>
</comment>
<feature type="transmembrane region" description="Helical" evidence="8">
    <location>
        <begin position="6"/>
        <end position="28"/>
    </location>
</feature>
<evidence type="ECO:0000259" key="9">
    <source>
        <dbReference type="PROSITE" id="PS50928"/>
    </source>
</evidence>
<evidence type="ECO:0000256" key="1">
    <source>
        <dbReference type="ARBA" id="ARBA00004651"/>
    </source>
</evidence>
<dbReference type="InterPro" id="IPR050901">
    <property type="entry name" value="BP-dep_ABC_trans_perm"/>
</dbReference>
<evidence type="ECO:0000256" key="7">
    <source>
        <dbReference type="ARBA" id="ARBA00023136"/>
    </source>
</evidence>
<organism evidence="10 11">
    <name type="scientific">Succinatimonas hippei (strain DSM 22608 / JCM 16073 / KCTC 15190 / YIT 12066)</name>
    <dbReference type="NCBI Taxonomy" id="762983"/>
    <lineage>
        <taxon>Bacteria</taxon>
        <taxon>Pseudomonadati</taxon>
        <taxon>Pseudomonadota</taxon>
        <taxon>Gammaproteobacteria</taxon>
        <taxon>Aeromonadales</taxon>
        <taxon>Succinivibrionaceae</taxon>
        <taxon>Succinatimonas</taxon>
    </lineage>
</organism>
<keyword evidence="11" id="KW-1185">Reference proteome</keyword>
<keyword evidence="7 8" id="KW-0472">Membrane</keyword>
<proteinExistence type="inferred from homology"/>
<comment type="subcellular location">
    <subcellularLocation>
        <location evidence="1 8">Cell membrane</location>
        <topology evidence="1 8">Multi-pass membrane protein</topology>
    </subcellularLocation>
</comment>
<dbReference type="Gene3D" id="1.10.3720.10">
    <property type="entry name" value="MetI-like"/>
    <property type="match status" value="1"/>
</dbReference>
<dbReference type="PANTHER" id="PTHR32243">
    <property type="entry name" value="MALTOSE TRANSPORT SYSTEM PERMEASE-RELATED"/>
    <property type="match status" value="1"/>
</dbReference>
<dbReference type="PROSITE" id="PS50928">
    <property type="entry name" value="ABC_TM1"/>
    <property type="match status" value="1"/>
</dbReference>
<keyword evidence="4" id="KW-1003">Cell membrane</keyword>
<dbReference type="GO" id="GO:0055085">
    <property type="term" value="P:transmembrane transport"/>
    <property type="evidence" value="ECO:0007669"/>
    <property type="project" value="InterPro"/>
</dbReference>
<feature type="transmembrane region" description="Helical" evidence="8">
    <location>
        <begin position="140"/>
        <end position="161"/>
    </location>
</feature>
<dbReference type="CDD" id="cd06261">
    <property type="entry name" value="TM_PBP2"/>
    <property type="match status" value="1"/>
</dbReference>
<dbReference type="Proteomes" id="UP000018458">
    <property type="component" value="Unassembled WGS sequence"/>
</dbReference>
<gene>
    <name evidence="10" type="ORF">HMPREF9444_00239</name>
</gene>
<comment type="caution">
    <text evidence="10">The sequence shown here is derived from an EMBL/GenBank/DDBJ whole genome shotgun (WGS) entry which is preliminary data.</text>
</comment>
<dbReference type="Pfam" id="PF00528">
    <property type="entry name" value="BPD_transp_1"/>
    <property type="match status" value="1"/>
</dbReference>
<evidence type="ECO:0000256" key="3">
    <source>
        <dbReference type="ARBA" id="ARBA00022448"/>
    </source>
</evidence>
<keyword evidence="3 8" id="KW-0813">Transport</keyword>
<feature type="transmembrane region" description="Helical" evidence="8">
    <location>
        <begin position="81"/>
        <end position="102"/>
    </location>
</feature>
<dbReference type="InterPro" id="IPR035906">
    <property type="entry name" value="MetI-like_sf"/>
</dbReference>
<dbReference type="AlphaFoldDB" id="E8LHS7"/>
<evidence type="ECO:0000256" key="2">
    <source>
        <dbReference type="ARBA" id="ARBA00009047"/>
    </source>
</evidence>
<accession>E8LHS7</accession>
<dbReference type="GO" id="GO:0005886">
    <property type="term" value="C:plasma membrane"/>
    <property type="evidence" value="ECO:0007669"/>
    <property type="project" value="UniProtKB-SubCell"/>
</dbReference>
<evidence type="ECO:0000313" key="11">
    <source>
        <dbReference type="Proteomes" id="UP000018458"/>
    </source>
</evidence>
<feature type="transmembrane region" description="Helical" evidence="8">
    <location>
        <begin position="40"/>
        <end position="61"/>
    </location>
</feature>
<dbReference type="STRING" id="762983.HMPREF9444_00239"/>
<keyword evidence="5 8" id="KW-0812">Transmembrane</keyword>
<evidence type="ECO:0000256" key="6">
    <source>
        <dbReference type="ARBA" id="ARBA00022989"/>
    </source>
</evidence>
<protein>
    <submittedName>
        <fullName evidence="10">ABC transporter, permease protein</fullName>
    </submittedName>
</protein>
<evidence type="ECO:0000256" key="4">
    <source>
        <dbReference type="ARBA" id="ARBA00022475"/>
    </source>
</evidence>
<dbReference type="SUPFAM" id="SSF161098">
    <property type="entry name" value="MetI-like"/>
    <property type="match status" value="1"/>
</dbReference>
<dbReference type="PANTHER" id="PTHR32243:SF18">
    <property type="entry name" value="INNER MEMBRANE ABC TRANSPORTER PERMEASE PROTEIN YCJP"/>
    <property type="match status" value="1"/>
</dbReference>
<dbReference type="eggNOG" id="COG0395">
    <property type="taxonomic scope" value="Bacteria"/>
</dbReference>
<dbReference type="EMBL" id="AEVO01000008">
    <property type="protein sequence ID" value="EFY07972.1"/>
    <property type="molecule type" value="Genomic_DNA"/>
</dbReference>
<sequence>MKGPMLFWVLLIRILPPISLALPLYIMMTSLGIINTMTPIVLAHILINVPFIIWFLLSFFQKLPVEVEESAMVDGASEWQMFTKIVLPQVLPGLTAVGILSFMTSWNEYLYGVIFVQDPQNFTIPLLLSTMNSEQELTQWGMVASGGVISLIPVLFFVIFAQNFLISGLSSGAVKE</sequence>
<evidence type="ECO:0000313" key="10">
    <source>
        <dbReference type="EMBL" id="EFY07972.1"/>
    </source>
</evidence>
<dbReference type="InterPro" id="IPR000515">
    <property type="entry name" value="MetI-like"/>
</dbReference>
<name>E8LHS7_SUCHY</name>